<evidence type="ECO:0000256" key="1">
    <source>
        <dbReference type="ARBA" id="ARBA00037999"/>
    </source>
</evidence>
<dbReference type="Pfam" id="PF01041">
    <property type="entry name" value="DegT_DnrJ_EryC1"/>
    <property type="match status" value="1"/>
</dbReference>
<dbReference type="PANTHER" id="PTHR30244:SF34">
    <property type="entry name" value="DTDP-4-AMINO-4,6-DIDEOXYGALACTOSE TRANSAMINASE"/>
    <property type="match status" value="1"/>
</dbReference>
<reference evidence="4" key="1">
    <citation type="journal article" date="2019" name="Int. J. Syst. Evol. Microbiol.">
        <title>The Global Catalogue of Microorganisms (GCM) 10K type strain sequencing project: providing services to taxonomists for standard genome sequencing and annotation.</title>
        <authorList>
            <consortium name="The Broad Institute Genomics Platform"/>
            <consortium name="The Broad Institute Genome Sequencing Center for Infectious Disease"/>
            <person name="Wu L."/>
            <person name="Ma J."/>
        </authorList>
    </citation>
    <scope>NUCLEOTIDE SEQUENCE [LARGE SCALE GENOMIC DNA]</scope>
    <source>
        <strain evidence="4">CGMCC 1.12479</strain>
    </source>
</reference>
<dbReference type="SUPFAM" id="SSF53383">
    <property type="entry name" value="PLP-dependent transferases"/>
    <property type="match status" value="1"/>
</dbReference>
<accession>A0ABQ1M5A3</accession>
<dbReference type="RefSeq" id="WP_188440775.1">
    <property type="nucleotide sequence ID" value="NZ_BMFD01000003.1"/>
</dbReference>
<gene>
    <name evidence="3" type="ORF">GCM10010993_12360</name>
</gene>
<evidence type="ECO:0000313" key="3">
    <source>
        <dbReference type="EMBL" id="GGC34943.1"/>
    </source>
</evidence>
<sequence>MSNPILLSSPLFEGNEQKYVESVLNSPYISAGGDFLNEFENGFSARLFPHHLIALNSGTSAIHIGLMLLGVQPGDEVICQSFTFCASANPIVYLGALPIFVDSEEETWNICPEALENAIKDRLSKGKKPKAIVVVDLFGMPAKYDELYAISQLYGIPILEDAAESLGSLYKGQVCGSLGEIGIFSFNGNKIITTGTGGGLISDNPQILERARYLASQAREKVHYFEHHTVGYNYRMGNVAAAIGRAQLETLDQKVEQRREVFQRYKMMLSGFEGISFLEEPDGFKSNRWLTTVLIDPQITGFDREDLRLAFEKENIESRYLWKPLHLQVAFKDSPYYGGNVALQVYGKGLCLPSSTHLTGEEQKRVVQTIAQQYQKVSD</sequence>
<comment type="caution">
    <text evidence="3">The sequence shown here is derived from an EMBL/GenBank/DDBJ whole genome shotgun (WGS) entry which is preliminary data.</text>
</comment>
<dbReference type="InterPro" id="IPR015424">
    <property type="entry name" value="PyrdxlP-dep_Trfase"/>
</dbReference>
<dbReference type="InterPro" id="IPR000653">
    <property type="entry name" value="DegT/StrS_aminotransferase"/>
</dbReference>
<dbReference type="InterPro" id="IPR015421">
    <property type="entry name" value="PyrdxlP-dep_Trfase_major"/>
</dbReference>
<dbReference type="PANTHER" id="PTHR30244">
    <property type="entry name" value="TRANSAMINASE"/>
    <property type="match status" value="1"/>
</dbReference>
<dbReference type="GO" id="GO:0008483">
    <property type="term" value="F:transaminase activity"/>
    <property type="evidence" value="ECO:0007669"/>
    <property type="project" value="UniProtKB-KW"/>
</dbReference>
<dbReference type="InterPro" id="IPR015422">
    <property type="entry name" value="PyrdxlP-dep_Trfase_small"/>
</dbReference>
<dbReference type="Gene3D" id="3.90.1150.10">
    <property type="entry name" value="Aspartate Aminotransferase, domain 1"/>
    <property type="match status" value="1"/>
</dbReference>
<comment type="similarity">
    <text evidence="1 2">Belongs to the DegT/DnrJ/EryC1 family.</text>
</comment>
<keyword evidence="4" id="KW-1185">Reference proteome</keyword>
<dbReference type="Proteomes" id="UP000635885">
    <property type="component" value="Unassembled WGS sequence"/>
</dbReference>
<evidence type="ECO:0000256" key="2">
    <source>
        <dbReference type="RuleBase" id="RU004508"/>
    </source>
</evidence>
<keyword evidence="3" id="KW-0808">Transferase</keyword>
<dbReference type="PIRSF" id="PIRSF000390">
    <property type="entry name" value="PLP_StrS"/>
    <property type="match status" value="1"/>
</dbReference>
<keyword evidence="2" id="KW-0663">Pyridoxal phosphate</keyword>
<organism evidence="3 4">
    <name type="scientific">Belliella aquatica</name>
    <dbReference type="NCBI Taxonomy" id="1323734"/>
    <lineage>
        <taxon>Bacteria</taxon>
        <taxon>Pseudomonadati</taxon>
        <taxon>Bacteroidota</taxon>
        <taxon>Cytophagia</taxon>
        <taxon>Cytophagales</taxon>
        <taxon>Cyclobacteriaceae</taxon>
        <taxon>Belliella</taxon>
    </lineage>
</organism>
<evidence type="ECO:0000313" key="4">
    <source>
        <dbReference type="Proteomes" id="UP000635885"/>
    </source>
</evidence>
<dbReference type="EMBL" id="BMFD01000003">
    <property type="protein sequence ID" value="GGC34943.1"/>
    <property type="molecule type" value="Genomic_DNA"/>
</dbReference>
<dbReference type="Gene3D" id="3.40.640.10">
    <property type="entry name" value="Type I PLP-dependent aspartate aminotransferase-like (Major domain)"/>
    <property type="match status" value="1"/>
</dbReference>
<name>A0ABQ1M5A3_9BACT</name>
<protein>
    <submittedName>
        <fullName evidence="3">Pyridoxal phosphate-dependent aminotransferase</fullName>
    </submittedName>
</protein>
<proteinExistence type="inferred from homology"/>
<keyword evidence="3" id="KW-0032">Aminotransferase</keyword>
<dbReference type="CDD" id="cd00616">
    <property type="entry name" value="AHBA_syn"/>
    <property type="match status" value="1"/>
</dbReference>